<dbReference type="RefSeq" id="WP_339575829.1">
    <property type="nucleotide sequence ID" value="NZ_JBBIAA010000023.1"/>
</dbReference>
<gene>
    <name evidence="2" type="ORF">WDZ17_14205</name>
</gene>
<dbReference type="EMBL" id="JBBIAA010000023">
    <property type="protein sequence ID" value="MEJ5946446.1"/>
    <property type="molecule type" value="Genomic_DNA"/>
</dbReference>
<evidence type="ECO:0000256" key="1">
    <source>
        <dbReference type="SAM" id="MobiDB-lite"/>
    </source>
</evidence>
<name>A0ABU8RN24_9ACTN</name>
<dbReference type="Proteomes" id="UP001387100">
    <property type="component" value="Unassembled WGS sequence"/>
</dbReference>
<organism evidence="2 3">
    <name type="scientific">Pseudokineococcus basanitobsidens</name>
    <dbReference type="NCBI Taxonomy" id="1926649"/>
    <lineage>
        <taxon>Bacteria</taxon>
        <taxon>Bacillati</taxon>
        <taxon>Actinomycetota</taxon>
        <taxon>Actinomycetes</taxon>
        <taxon>Kineosporiales</taxon>
        <taxon>Kineosporiaceae</taxon>
        <taxon>Pseudokineococcus</taxon>
    </lineage>
</organism>
<proteinExistence type="predicted"/>
<comment type="caution">
    <text evidence="2">The sequence shown here is derived from an EMBL/GenBank/DDBJ whole genome shotgun (WGS) entry which is preliminary data.</text>
</comment>
<keyword evidence="3" id="KW-1185">Reference proteome</keyword>
<protein>
    <submittedName>
        <fullName evidence="2">Uncharacterized protein</fullName>
    </submittedName>
</protein>
<sequence>MQIPKQQVIDFIKSKMGGDKAQQADQEMPEQVDTEKDSGLLQKFGVDPKELMGGGGGGIGSKLGL</sequence>
<feature type="compositionally biased region" description="Gly residues" evidence="1">
    <location>
        <begin position="52"/>
        <end position="65"/>
    </location>
</feature>
<accession>A0ABU8RN24</accession>
<feature type="region of interest" description="Disordered" evidence="1">
    <location>
        <begin position="13"/>
        <end position="37"/>
    </location>
</feature>
<evidence type="ECO:0000313" key="3">
    <source>
        <dbReference type="Proteomes" id="UP001387100"/>
    </source>
</evidence>
<evidence type="ECO:0000313" key="2">
    <source>
        <dbReference type="EMBL" id="MEJ5946446.1"/>
    </source>
</evidence>
<reference evidence="2 3" key="1">
    <citation type="journal article" date="2017" name="Int. J. Syst. Evol. Microbiol.">
        <title>Pseudokineococcus basanitobsidens sp. nov., isolated from volcanic rock.</title>
        <authorList>
            <person name="Lee D.W."/>
            <person name="Park M.Y."/>
            <person name="Kim J.J."/>
            <person name="Kim B.S."/>
        </authorList>
    </citation>
    <scope>NUCLEOTIDE SEQUENCE [LARGE SCALE GENOMIC DNA]</scope>
    <source>
        <strain evidence="2 3">DSM 103726</strain>
    </source>
</reference>
<feature type="region of interest" description="Disordered" evidence="1">
    <location>
        <begin position="46"/>
        <end position="65"/>
    </location>
</feature>